<dbReference type="InterPro" id="IPR048254">
    <property type="entry name" value="CDP_ALCOHOL_P_TRANSF_CS"/>
</dbReference>
<evidence type="ECO:0000256" key="3">
    <source>
        <dbReference type="ARBA" id="ARBA00022679"/>
    </source>
</evidence>
<gene>
    <name evidence="7" type="ORF">RF11_08959</name>
</gene>
<evidence type="ECO:0000313" key="7">
    <source>
        <dbReference type="EMBL" id="KII62783.1"/>
    </source>
</evidence>
<dbReference type="InterPro" id="IPR014472">
    <property type="entry name" value="CHOPT"/>
</dbReference>
<keyword evidence="8" id="KW-1185">Reference proteome</keyword>
<keyword evidence="6" id="KW-0812">Transmembrane</keyword>
<evidence type="ECO:0000313" key="8">
    <source>
        <dbReference type="Proteomes" id="UP000031668"/>
    </source>
</evidence>
<evidence type="ECO:0000256" key="1">
    <source>
        <dbReference type="ARBA" id="ARBA00004370"/>
    </source>
</evidence>
<dbReference type="GO" id="GO:0004142">
    <property type="term" value="F:diacylglycerol cholinephosphotransferase activity"/>
    <property type="evidence" value="ECO:0007669"/>
    <property type="project" value="TreeGrafter"/>
</dbReference>
<dbReference type="GO" id="GO:0004307">
    <property type="term" value="F:ethanolaminephosphotransferase activity"/>
    <property type="evidence" value="ECO:0007669"/>
    <property type="project" value="TreeGrafter"/>
</dbReference>
<organism evidence="7 8">
    <name type="scientific">Thelohanellus kitauei</name>
    <name type="common">Myxosporean</name>
    <dbReference type="NCBI Taxonomy" id="669202"/>
    <lineage>
        <taxon>Eukaryota</taxon>
        <taxon>Metazoa</taxon>
        <taxon>Cnidaria</taxon>
        <taxon>Myxozoa</taxon>
        <taxon>Myxosporea</taxon>
        <taxon>Bivalvulida</taxon>
        <taxon>Platysporina</taxon>
        <taxon>Myxobolidae</taxon>
        <taxon>Thelohanellus</taxon>
    </lineage>
</organism>
<comment type="caution">
    <text evidence="7">The sequence shown here is derived from an EMBL/GenBank/DDBJ whole genome shotgun (WGS) entry which is preliminary data.</text>
</comment>
<dbReference type="AlphaFoldDB" id="A0A0C2IBS6"/>
<dbReference type="Gene3D" id="1.20.120.1760">
    <property type="match status" value="1"/>
</dbReference>
<dbReference type="OrthoDB" id="196717at2759"/>
<dbReference type="GO" id="GO:0005789">
    <property type="term" value="C:endoplasmic reticulum membrane"/>
    <property type="evidence" value="ECO:0007669"/>
    <property type="project" value="TreeGrafter"/>
</dbReference>
<sequence length="175" mass="20433">MSFGYFDQLDEKSLDAIRNHKYIKHGESFLEPTLYHWWTYFLKFVPLTISPNMLTLIGSCILFSSTLLFLYFSRQMTIQVPWWVNIYGAFAMFAYQTFDAIDGMQARRLNAGSPLGEVFDHGCDAFAVLFSMINLGCATRMVGNDYFMYAIWCSFLELYVIHWTNYVTGSFHFSR</sequence>
<dbReference type="GO" id="GO:0005794">
    <property type="term" value="C:Golgi apparatus"/>
    <property type="evidence" value="ECO:0007669"/>
    <property type="project" value="TreeGrafter"/>
</dbReference>
<keyword evidence="3 5" id="KW-0808">Transferase</keyword>
<feature type="transmembrane region" description="Helical" evidence="6">
    <location>
        <begin position="53"/>
        <end position="73"/>
    </location>
</feature>
<feature type="transmembrane region" description="Helical" evidence="6">
    <location>
        <begin position="80"/>
        <end position="98"/>
    </location>
</feature>
<reference evidence="7 8" key="1">
    <citation type="journal article" date="2014" name="Genome Biol. Evol.">
        <title>The genome of the myxosporean Thelohanellus kitauei shows adaptations to nutrient acquisition within its fish host.</title>
        <authorList>
            <person name="Yang Y."/>
            <person name="Xiong J."/>
            <person name="Zhou Z."/>
            <person name="Huo F."/>
            <person name="Miao W."/>
            <person name="Ran C."/>
            <person name="Liu Y."/>
            <person name="Zhang J."/>
            <person name="Feng J."/>
            <person name="Wang M."/>
            <person name="Wang M."/>
            <person name="Wang L."/>
            <person name="Yao B."/>
        </authorList>
    </citation>
    <scope>NUCLEOTIDE SEQUENCE [LARGE SCALE GENOMIC DNA]</scope>
    <source>
        <strain evidence="7">Wuqing</strain>
    </source>
</reference>
<dbReference type="InterPro" id="IPR043130">
    <property type="entry name" value="CDP-OH_PTrfase_TM_dom"/>
</dbReference>
<dbReference type="GO" id="GO:0006646">
    <property type="term" value="P:phosphatidylethanolamine biosynthetic process"/>
    <property type="evidence" value="ECO:0007669"/>
    <property type="project" value="TreeGrafter"/>
</dbReference>
<evidence type="ECO:0000256" key="2">
    <source>
        <dbReference type="ARBA" id="ARBA00010441"/>
    </source>
</evidence>
<keyword evidence="6" id="KW-1133">Transmembrane helix</keyword>
<dbReference type="Proteomes" id="UP000031668">
    <property type="component" value="Unassembled WGS sequence"/>
</dbReference>
<name>A0A0C2IBS6_THEKT</name>
<dbReference type="OMA" id="VEANYIF"/>
<dbReference type="Pfam" id="PF01066">
    <property type="entry name" value="CDP-OH_P_transf"/>
    <property type="match status" value="1"/>
</dbReference>
<dbReference type="EMBL" id="JWZT01004873">
    <property type="protein sequence ID" value="KII62783.1"/>
    <property type="molecule type" value="Genomic_DNA"/>
</dbReference>
<comment type="similarity">
    <text evidence="2 5">Belongs to the CDP-alcohol phosphatidyltransferase class-I family.</text>
</comment>
<dbReference type="PROSITE" id="PS00379">
    <property type="entry name" value="CDP_ALCOHOL_P_TRANSF"/>
    <property type="match status" value="1"/>
</dbReference>
<evidence type="ECO:0000256" key="4">
    <source>
        <dbReference type="ARBA" id="ARBA00023136"/>
    </source>
</evidence>
<comment type="subcellular location">
    <subcellularLocation>
        <location evidence="1">Membrane</location>
    </subcellularLocation>
</comment>
<dbReference type="InterPro" id="IPR000462">
    <property type="entry name" value="CDP-OH_P_trans"/>
</dbReference>
<keyword evidence="4 6" id="KW-0472">Membrane</keyword>
<accession>A0A0C2IBS6</accession>
<evidence type="ECO:0000256" key="5">
    <source>
        <dbReference type="RuleBase" id="RU003750"/>
    </source>
</evidence>
<protein>
    <submittedName>
        <fullName evidence="7">Cholinephosphotransferase 1</fullName>
    </submittedName>
</protein>
<feature type="transmembrane region" description="Helical" evidence="6">
    <location>
        <begin position="146"/>
        <end position="166"/>
    </location>
</feature>
<dbReference type="PANTHER" id="PTHR10414">
    <property type="entry name" value="ETHANOLAMINEPHOSPHOTRANSFERASE"/>
    <property type="match status" value="1"/>
</dbReference>
<dbReference type="PANTHER" id="PTHR10414:SF37">
    <property type="entry name" value="BB IN A BOXCAR, ISOFORM C"/>
    <property type="match status" value="1"/>
</dbReference>
<evidence type="ECO:0000256" key="6">
    <source>
        <dbReference type="SAM" id="Phobius"/>
    </source>
</evidence>
<proteinExistence type="inferred from homology"/>